<accession>A0ABU6CRZ6</accession>
<dbReference type="EMBL" id="JAYMYJ010000012">
    <property type="protein sequence ID" value="MEB4589599.1"/>
    <property type="molecule type" value="Genomic_DNA"/>
</dbReference>
<protein>
    <submittedName>
        <fullName evidence="8">DNA internalization-related competence protein ComEC/Rec2</fullName>
    </submittedName>
</protein>
<dbReference type="Pfam" id="PF00753">
    <property type="entry name" value="Lactamase_B"/>
    <property type="match status" value="1"/>
</dbReference>
<keyword evidence="5 6" id="KW-0472">Membrane</keyword>
<dbReference type="NCBIfam" id="TIGR00360">
    <property type="entry name" value="ComEC_N-term"/>
    <property type="match status" value="1"/>
</dbReference>
<keyword evidence="9" id="KW-1185">Reference proteome</keyword>
<dbReference type="PANTHER" id="PTHR30619">
    <property type="entry name" value="DNA INTERNALIZATION/COMPETENCE PROTEIN COMEC/REC2"/>
    <property type="match status" value="1"/>
</dbReference>
<dbReference type="Proteomes" id="UP001308005">
    <property type="component" value="Unassembled WGS sequence"/>
</dbReference>
<dbReference type="InterPro" id="IPR025405">
    <property type="entry name" value="DUF4131"/>
</dbReference>
<feature type="transmembrane region" description="Helical" evidence="6">
    <location>
        <begin position="50"/>
        <end position="70"/>
    </location>
</feature>
<feature type="transmembrane region" description="Helical" evidence="6">
    <location>
        <begin position="376"/>
        <end position="397"/>
    </location>
</feature>
<name>A0ABU6CRZ6_9GAMM</name>
<dbReference type="Gene3D" id="3.60.15.10">
    <property type="entry name" value="Ribonuclease Z/Hydroxyacylglutathione hydrolase-like"/>
    <property type="match status" value="1"/>
</dbReference>
<comment type="caution">
    <text evidence="8">The sequence shown here is derived from an EMBL/GenBank/DDBJ whole genome shotgun (WGS) entry which is preliminary data.</text>
</comment>
<feature type="transmembrane region" description="Helical" evidence="6">
    <location>
        <begin position="347"/>
        <end position="364"/>
    </location>
</feature>
<evidence type="ECO:0000256" key="6">
    <source>
        <dbReference type="SAM" id="Phobius"/>
    </source>
</evidence>
<dbReference type="InterPro" id="IPR004477">
    <property type="entry name" value="ComEC_N"/>
</dbReference>
<reference evidence="9" key="1">
    <citation type="submission" date="2023-07" db="EMBL/GenBank/DDBJ databases">
        <title>The carbon used by Thiothrix.</title>
        <authorList>
            <person name="Chen L."/>
        </authorList>
    </citation>
    <scope>NUCLEOTIDE SEQUENCE [LARGE SCALE GENOMIC DNA]</scope>
</reference>
<evidence type="ECO:0000256" key="5">
    <source>
        <dbReference type="ARBA" id="ARBA00023136"/>
    </source>
</evidence>
<feature type="transmembrane region" description="Helical" evidence="6">
    <location>
        <begin position="437"/>
        <end position="458"/>
    </location>
</feature>
<dbReference type="InterPro" id="IPR001279">
    <property type="entry name" value="Metallo-B-lactamas"/>
</dbReference>
<dbReference type="Pfam" id="PF13567">
    <property type="entry name" value="DUF4131"/>
    <property type="match status" value="1"/>
</dbReference>
<feature type="transmembrane region" description="Helical" evidence="6">
    <location>
        <begin position="324"/>
        <end position="341"/>
    </location>
</feature>
<dbReference type="CDD" id="cd07731">
    <property type="entry name" value="ComA-like_MBL-fold"/>
    <property type="match status" value="1"/>
</dbReference>
<dbReference type="RefSeq" id="WP_324692788.1">
    <property type="nucleotide sequence ID" value="NZ_JAYMYJ010000012.1"/>
</dbReference>
<evidence type="ECO:0000256" key="3">
    <source>
        <dbReference type="ARBA" id="ARBA00022692"/>
    </source>
</evidence>
<evidence type="ECO:0000256" key="2">
    <source>
        <dbReference type="ARBA" id="ARBA00022475"/>
    </source>
</evidence>
<dbReference type="SUPFAM" id="SSF56281">
    <property type="entry name" value="Metallo-hydrolase/oxidoreductase"/>
    <property type="match status" value="1"/>
</dbReference>
<evidence type="ECO:0000256" key="4">
    <source>
        <dbReference type="ARBA" id="ARBA00022989"/>
    </source>
</evidence>
<comment type="subcellular location">
    <subcellularLocation>
        <location evidence="1">Cell membrane</location>
        <topology evidence="1">Multi-pass membrane protein</topology>
    </subcellularLocation>
</comment>
<sequence length="773" mass="84203">MRTFSVSFFAGTLVILVLAQLPDGAVLAVTAVVWLAAVAAAFWYGRRWRWLLWSSVLLAGVGAGALYALLTAVQVRESWLPQDWEGQDVLLTGVVVDAPELQPDGVRFLLDVEQADRGGYHGRLRVAWYEQNRPDIRAGERWQLKVRSKRPNGFMNPGGFDYEKWLFTQRIGGSGYVRQSAQNRRLAAASAVSANAIRQLLQERIQAALGDSPVTGLIQGLAVAYRSTITPQQWETLRKTGTSHLLAISGLHIGMVAGFGFLPVMLLWRLLPSLYLRLPVKIAGAIVGGVFACIYAVLAGLSIPTQRSLVMVLAVMSGLLLRRRIPFSSVFALALLLVLLVDPLASLSAGFWLSFSAVGLLAWLGKRRLKQGRLAFLWVQLALSLGMLPLTAAWFGGVSLVAPLANLLAIPYVTLLVVPLVLLGVLLTGVTPVLAALVWQVAAWLLQGLMLALDWLAGFSLSSVYLPLIPLPWLLLAMAGFWLLWLPRGMPGRWLGLVLLSPLLFYLPERPGQGAFRLSVLDVGQGLASVVQTANHTLVFDTGPKTSDSFDTGELVVLPWLRGQGITHVDTLVVSHADNDHSGGAEAILASMPVNRILVGAPGIASGYQPDLCEAGQKWHWDGVTFTVLHPDVNFLEQTENNRSCVLKIANEVHSALLTADIERPAEQWLIGQGAALQAEMLLVPHHGGKTSSSPDFIRAVSPVFGIVSSGYLNRFHHPNPMVVQRYAARGVKLLDTVTSGELQLDFPATSAAIQLREWRRGQLHAWNRSPEK</sequence>
<feature type="domain" description="Metallo-beta-lactamase" evidence="7">
    <location>
        <begin position="525"/>
        <end position="712"/>
    </location>
</feature>
<proteinExistence type="predicted"/>
<dbReference type="Pfam" id="PF03772">
    <property type="entry name" value="Competence"/>
    <property type="match status" value="1"/>
</dbReference>
<feature type="transmembrane region" description="Helical" evidence="6">
    <location>
        <begin position="245"/>
        <end position="270"/>
    </location>
</feature>
<keyword evidence="2" id="KW-1003">Cell membrane</keyword>
<feature type="transmembrane region" description="Helical" evidence="6">
    <location>
        <begin position="409"/>
        <end position="430"/>
    </location>
</feature>
<evidence type="ECO:0000313" key="8">
    <source>
        <dbReference type="EMBL" id="MEB4589599.1"/>
    </source>
</evidence>
<evidence type="ECO:0000313" key="9">
    <source>
        <dbReference type="Proteomes" id="UP001308005"/>
    </source>
</evidence>
<keyword evidence="4 6" id="KW-1133">Transmembrane helix</keyword>
<organism evidence="8 9">
    <name type="scientific">Candidatus Thiothrix phosphatis</name>
    <dbReference type="NCBI Taxonomy" id="3112415"/>
    <lineage>
        <taxon>Bacteria</taxon>
        <taxon>Pseudomonadati</taxon>
        <taxon>Pseudomonadota</taxon>
        <taxon>Gammaproteobacteria</taxon>
        <taxon>Thiotrichales</taxon>
        <taxon>Thiotrichaceae</taxon>
        <taxon>Thiothrix</taxon>
    </lineage>
</organism>
<dbReference type="InterPro" id="IPR036866">
    <property type="entry name" value="RibonucZ/Hydroxyglut_hydro"/>
</dbReference>
<keyword evidence="3 6" id="KW-0812">Transmembrane</keyword>
<feature type="transmembrane region" description="Helical" evidence="6">
    <location>
        <begin position="282"/>
        <end position="303"/>
    </location>
</feature>
<feature type="transmembrane region" description="Helical" evidence="6">
    <location>
        <begin position="492"/>
        <end position="508"/>
    </location>
</feature>
<dbReference type="PANTHER" id="PTHR30619:SF1">
    <property type="entry name" value="RECOMBINATION PROTEIN 2"/>
    <property type="match status" value="1"/>
</dbReference>
<dbReference type="InterPro" id="IPR035681">
    <property type="entry name" value="ComA-like_MBL"/>
</dbReference>
<dbReference type="InterPro" id="IPR052159">
    <property type="entry name" value="Competence_DNA_uptake"/>
</dbReference>
<dbReference type="SMART" id="SM00849">
    <property type="entry name" value="Lactamase_B"/>
    <property type="match status" value="1"/>
</dbReference>
<evidence type="ECO:0000256" key="1">
    <source>
        <dbReference type="ARBA" id="ARBA00004651"/>
    </source>
</evidence>
<dbReference type="NCBIfam" id="TIGR00361">
    <property type="entry name" value="ComEC_Rec2"/>
    <property type="match status" value="1"/>
</dbReference>
<dbReference type="InterPro" id="IPR004797">
    <property type="entry name" value="Competence_ComEC/Rec2"/>
</dbReference>
<gene>
    <name evidence="8" type="ORF">VSS37_01270</name>
</gene>
<feature type="transmembrane region" description="Helical" evidence="6">
    <location>
        <begin position="464"/>
        <end position="485"/>
    </location>
</feature>
<evidence type="ECO:0000259" key="7">
    <source>
        <dbReference type="SMART" id="SM00849"/>
    </source>
</evidence>